<dbReference type="InterPro" id="IPR051918">
    <property type="entry name" value="STPP_CPPED1"/>
</dbReference>
<sequence length="465" mass="52921">MNPVKLCGKAGVTIYASTGRAGYGVPDRMSSLHFYKAYPGSQIILRDVRYLFNVATYSLEVNPKYIYTYDYEPECSWTTYNGDLNGNTYRQENYVFEQECYFRLCFKRTDGGAFTSEDEGRFEMIVDFEQGEASFSDKPFFREEACKTAASLLEQAAADAVMLAVVTDSHYTVNGTWDDTASNIAMVHNMAAFHGIVHLGDLTDGMLPAELTRDYAEMVMQDLIANQVPLYVVPGNHDSNYFMGNPEPFEVKAQADIYLSYTDRYTVREGKLPNYYFDYPESKLRCFVLHSFDYREDVRYGYAEETLDWLSQSLQCTETGYSILLFSHVPPLANLHYWSNEIRNGEALISLLEDYQRESSNEILGLVHGHNHADAVDLERDFPIISIGCSKLEYFTDKKPKGSYTPPRQRGTVSQDLWDAVRITPSQSRIDLIRFGAGEDRIVYRDLNGVWRATSPNTGGARDSD</sequence>
<evidence type="ECO:0000313" key="2">
    <source>
        <dbReference type="EMBL" id="KAA8997976.1"/>
    </source>
</evidence>
<dbReference type="Proteomes" id="UP000367750">
    <property type="component" value="Unassembled WGS sequence"/>
</dbReference>
<proteinExistence type="predicted"/>
<dbReference type="RefSeq" id="WP_150459476.1">
    <property type="nucleotide sequence ID" value="NZ_VYKK01000028.1"/>
</dbReference>
<dbReference type="OrthoDB" id="384721at2"/>
<accession>A0A5J5FWD6</accession>
<dbReference type="InterPro" id="IPR029052">
    <property type="entry name" value="Metallo-depent_PP-like"/>
</dbReference>
<keyword evidence="3" id="KW-1185">Reference proteome</keyword>
<dbReference type="Pfam" id="PF00149">
    <property type="entry name" value="Metallophos"/>
    <property type="match status" value="1"/>
</dbReference>
<dbReference type="AlphaFoldDB" id="A0A5J5FWD6"/>
<name>A0A5J5FWD6_9BACL</name>
<organism evidence="2 3">
    <name type="scientific">Paenibacillus spiritus</name>
    <dbReference type="NCBI Taxonomy" id="2496557"/>
    <lineage>
        <taxon>Bacteria</taxon>
        <taxon>Bacillati</taxon>
        <taxon>Bacillota</taxon>
        <taxon>Bacilli</taxon>
        <taxon>Bacillales</taxon>
        <taxon>Paenibacillaceae</taxon>
        <taxon>Paenibacillus</taxon>
    </lineage>
</organism>
<protein>
    <recommendedName>
        <fullName evidence="1">Calcineurin-like phosphoesterase domain-containing protein</fullName>
    </recommendedName>
</protein>
<dbReference type="GO" id="GO:0016787">
    <property type="term" value="F:hydrolase activity"/>
    <property type="evidence" value="ECO:0007669"/>
    <property type="project" value="InterPro"/>
</dbReference>
<dbReference type="Gene3D" id="3.60.21.10">
    <property type="match status" value="1"/>
</dbReference>
<feature type="domain" description="Calcineurin-like phosphoesterase" evidence="1">
    <location>
        <begin position="163"/>
        <end position="373"/>
    </location>
</feature>
<gene>
    <name evidence="2" type="ORF">F4V43_17130</name>
</gene>
<comment type="caution">
    <text evidence="2">The sequence shown here is derived from an EMBL/GenBank/DDBJ whole genome shotgun (WGS) entry which is preliminary data.</text>
</comment>
<reference evidence="2 3" key="1">
    <citation type="submission" date="2019-09" db="EMBL/GenBank/DDBJ databases">
        <title>Bacillus ochoae sp. nov., Paenibacillus whitsoniae sp. nov., Paenibacillus spiritus sp. nov. Isolated from the Mars Exploration Rover during spacecraft assembly.</title>
        <authorList>
            <person name="Seuylemezian A."/>
            <person name="Vaishampayan P."/>
        </authorList>
    </citation>
    <scope>NUCLEOTIDE SEQUENCE [LARGE SCALE GENOMIC DNA]</scope>
    <source>
        <strain evidence="2 3">MER_111</strain>
    </source>
</reference>
<dbReference type="PANTHER" id="PTHR43143">
    <property type="entry name" value="METALLOPHOSPHOESTERASE, CALCINEURIN SUPERFAMILY"/>
    <property type="match status" value="1"/>
</dbReference>
<evidence type="ECO:0000259" key="1">
    <source>
        <dbReference type="Pfam" id="PF00149"/>
    </source>
</evidence>
<dbReference type="InterPro" id="IPR004843">
    <property type="entry name" value="Calcineurin-like_PHP"/>
</dbReference>
<dbReference type="SUPFAM" id="SSF56300">
    <property type="entry name" value="Metallo-dependent phosphatases"/>
    <property type="match status" value="1"/>
</dbReference>
<dbReference type="PANTHER" id="PTHR43143:SF1">
    <property type="entry name" value="SERINE_THREONINE-PROTEIN PHOSPHATASE CPPED1"/>
    <property type="match status" value="1"/>
</dbReference>
<dbReference type="EMBL" id="VYKK01000028">
    <property type="protein sequence ID" value="KAA8997976.1"/>
    <property type="molecule type" value="Genomic_DNA"/>
</dbReference>
<evidence type="ECO:0000313" key="3">
    <source>
        <dbReference type="Proteomes" id="UP000367750"/>
    </source>
</evidence>